<evidence type="ECO:0000256" key="2">
    <source>
        <dbReference type="ARBA" id="ARBA00022692"/>
    </source>
</evidence>
<dbReference type="Gene3D" id="1.20.1740.10">
    <property type="entry name" value="Amino acid/polyamine transporter I"/>
    <property type="match status" value="1"/>
</dbReference>
<feature type="transmembrane region" description="Helical" evidence="6">
    <location>
        <begin position="221"/>
        <end position="239"/>
    </location>
</feature>
<feature type="transmembrane region" description="Helical" evidence="6">
    <location>
        <begin position="335"/>
        <end position="357"/>
    </location>
</feature>
<dbReference type="Proteomes" id="UP000232875">
    <property type="component" value="Unassembled WGS sequence"/>
</dbReference>
<feature type="transmembrane region" description="Helical" evidence="6">
    <location>
        <begin position="456"/>
        <end position="480"/>
    </location>
</feature>
<dbReference type="STRING" id="2020962.A0A2N1JBT1"/>
<comment type="subcellular location">
    <subcellularLocation>
        <location evidence="1">Membrane</location>
        <topology evidence="1">Multi-pass membrane protein</topology>
    </subcellularLocation>
</comment>
<dbReference type="EMBL" id="KZ454990">
    <property type="protein sequence ID" value="PKI83992.1"/>
    <property type="molecule type" value="Genomic_DNA"/>
</dbReference>
<feature type="transmembrane region" description="Helical" evidence="6">
    <location>
        <begin position="518"/>
        <end position="535"/>
    </location>
</feature>
<evidence type="ECO:0000256" key="4">
    <source>
        <dbReference type="ARBA" id="ARBA00023136"/>
    </source>
</evidence>
<evidence type="ECO:0000256" key="3">
    <source>
        <dbReference type="ARBA" id="ARBA00022989"/>
    </source>
</evidence>
<protein>
    <recommendedName>
        <fullName evidence="9">Amino acid transporter</fullName>
    </recommendedName>
</protein>
<proteinExistence type="predicted"/>
<keyword evidence="2 6" id="KW-0812">Transmembrane</keyword>
<feature type="transmembrane region" description="Helical" evidence="6">
    <location>
        <begin position="492"/>
        <end position="512"/>
    </location>
</feature>
<feature type="transmembrane region" description="Helical" evidence="6">
    <location>
        <begin position="377"/>
        <end position="398"/>
    </location>
</feature>
<feature type="compositionally biased region" description="Basic and acidic residues" evidence="5">
    <location>
        <begin position="552"/>
        <end position="564"/>
    </location>
</feature>
<dbReference type="GO" id="GO:0015179">
    <property type="term" value="F:L-amino acid transmembrane transporter activity"/>
    <property type="evidence" value="ECO:0007669"/>
    <property type="project" value="TreeGrafter"/>
</dbReference>
<feature type="transmembrane region" description="Helical" evidence="6">
    <location>
        <begin position="114"/>
        <end position="136"/>
    </location>
</feature>
<evidence type="ECO:0000256" key="5">
    <source>
        <dbReference type="SAM" id="MobiDB-lite"/>
    </source>
</evidence>
<name>A0A2N1JBT1_9BASI</name>
<dbReference type="InterPro" id="IPR050598">
    <property type="entry name" value="AminoAcid_Transporter"/>
</dbReference>
<dbReference type="AlphaFoldDB" id="A0A2N1JBT1"/>
<evidence type="ECO:0000256" key="6">
    <source>
        <dbReference type="SAM" id="Phobius"/>
    </source>
</evidence>
<accession>A0A2N1JBT1</accession>
<organism evidence="7 8">
    <name type="scientific">Malassezia vespertilionis</name>
    <dbReference type="NCBI Taxonomy" id="2020962"/>
    <lineage>
        <taxon>Eukaryota</taxon>
        <taxon>Fungi</taxon>
        <taxon>Dikarya</taxon>
        <taxon>Basidiomycota</taxon>
        <taxon>Ustilaginomycotina</taxon>
        <taxon>Malasseziomycetes</taxon>
        <taxon>Malasseziales</taxon>
        <taxon>Malasseziaceae</taxon>
        <taxon>Malassezia</taxon>
    </lineage>
</organism>
<dbReference type="OrthoDB" id="5982228at2759"/>
<feature type="region of interest" description="Disordered" evidence="5">
    <location>
        <begin position="550"/>
        <end position="572"/>
    </location>
</feature>
<evidence type="ECO:0000313" key="7">
    <source>
        <dbReference type="EMBL" id="PKI83992.1"/>
    </source>
</evidence>
<dbReference type="PANTHER" id="PTHR11785:SF512">
    <property type="entry name" value="SOBREMESA, ISOFORM B"/>
    <property type="match status" value="1"/>
</dbReference>
<keyword evidence="8" id="KW-1185">Reference proteome</keyword>
<feature type="transmembrane region" description="Helical" evidence="6">
    <location>
        <begin position="89"/>
        <end position="108"/>
    </location>
</feature>
<keyword evidence="4 6" id="KW-0472">Membrane</keyword>
<dbReference type="Pfam" id="PF13520">
    <property type="entry name" value="AA_permease_2"/>
    <property type="match status" value="1"/>
</dbReference>
<evidence type="ECO:0000313" key="8">
    <source>
        <dbReference type="Proteomes" id="UP000232875"/>
    </source>
</evidence>
<dbReference type="InterPro" id="IPR002293">
    <property type="entry name" value="AA/rel_permease1"/>
</dbReference>
<feature type="transmembrane region" description="Helical" evidence="6">
    <location>
        <begin position="251"/>
        <end position="272"/>
    </location>
</feature>
<dbReference type="PANTHER" id="PTHR11785">
    <property type="entry name" value="AMINO ACID TRANSPORTER"/>
    <property type="match status" value="1"/>
</dbReference>
<evidence type="ECO:0008006" key="9">
    <source>
        <dbReference type="Google" id="ProtNLM"/>
    </source>
</evidence>
<reference evidence="7 8" key="1">
    <citation type="submission" date="2017-10" db="EMBL/GenBank/DDBJ databases">
        <title>A novel species of cold-tolerant Malassezia isolated from bats.</title>
        <authorList>
            <person name="Lorch J.M."/>
            <person name="Palmer J.M."/>
            <person name="Vanderwolf K.J."/>
            <person name="Schmidt K.Z."/>
            <person name="Verant M.L."/>
            <person name="Weller T.J."/>
            <person name="Blehert D.S."/>
        </authorList>
    </citation>
    <scope>NUCLEOTIDE SEQUENCE [LARGE SCALE GENOMIC DNA]</scope>
    <source>
        <strain evidence="7 8">NWHC:44797-103</strain>
    </source>
</reference>
<dbReference type="GO" id="GO:0016020">
    <property type="term" value="C:membrane"/>
    <property type="evidence" value="ECO:0007669"/>
    <property type="project" value="UniProtKB-SubCell"/>
</dbReference>
<keyword evidence="3 6" id="KW-1133">Transmembrane helix</keyword>
<evidence type="ECO:0000256" key="1">
    <source>
        <dbReference type="ARBA" id="ARBA00004141"/>
    </source>
</evidence>
<sequence length="572" mass="61276">MRHDELDEVIVMQGVKGADHAAAELAVRPFQSVHMPSVLPAPSARERLSEESNDFGFDSAMLALHPTRDGDESADQNISAHQVRKRAKISFLDGMALTIGLQIGSGIFSSPGIVTVHAGSIGMSVLVWIISGCLTLTGANSFAELASTIPLNGGAQAYLQYSFGPLISFLYSWTAIVALKPSSGAIIATILGEYTTRVTVHLVNGASGGFQKYHVGELPHTIIKAIATCAVLVIIFLQSCHARAGTQVQNAVTLVKIVLLVSIPVMAVVAMARGQIPPESRAAFSSFSNLFNGSTRMPTQYALALYSALWAYDGWDQVSFVAGEMQNPKRDAPKAIRYSVLLVTLLFVSVILSYFVVLPQSVVASSNSVALDFGSSIFGFTGGVFFGALVAFSCFGALNGHIFTYSRLVYAAGQESFLPACIGDLHKRLRTPLNANLISAALIVSFVVFGSGFASLVNFCGICAWFWYGAAVLGLLYLRIKDPGLHRPYQTWTIVPIVFVAIAIFLLVMPIFAAPLEALAAFGFLGMGVPMYYITQHSEAVLRTQQMGSGHGFERVPTEAHDTEPASFDGQL</sequence>
<gene>
    <name evidence="7" type="ORF">MVES_001925</name>
</gene>
<dbReference type="FunFam" id="1.20.1740.10:FF:000042">
    <property type="entry name" value="Similar to amino acid transporter"/>
    <property type="match status" value="1"/>
</dbReference>
<feature type="transmembrane region" description="Helical" evidence="6">
    <location>
        <begin position="433"/>
        <end position="450"/>
    </location>
</feature>